<feature type="compositionally biased region" description="Polar residues" evidence="1">
    <location>
        <begin position="122"/>
        <end position="135"/>
    </location>
</feature>
<feature type="compositionally biased region" description="Polar residues" evidence="1">
    <location>
        <begin position="100"/>
        <end position="112"/>
    </location>
</feature>
<dbReference type="Proteomes" id="UP001313282">
    <property type="component" value="Unassembled WGS sequence"/>
</dbReference>
<gene>
    <name evidence="2" type="ORF">TWF718_010487</name>
</gene>
<evidence type="ECO:0000313" key="2">
    <source>
        <dbReference type="EMBL" id="KAK6335045.1"/>
    </source>
</evidence>
<organism evidence="2 3">
    <name type="scientific">Orbilia javanica</name>
    <dbReference type="NCBI Taxonomy" id="47235"/>
    <lineage>
        <taxon>Eukaryota</taxon>
        <taxon>Fungi</taxon>
        <taxon>Dikarya</taxon>
        <taxon>Ascomycota</taxon>
        <taxon>Pezizomycotina</taxon>
        <taxon>Orbiliomycetes</taxon>
        <taxon>Orbiliales</taxon>
        <taxon>Orbiliaceae</taxon>
        <taxon>Orbilia</taxon>
    </lineage>
</organism>
<comment type="caution">
    <text evidence="2">The sequence shown here is derived from an EMBL/GenBank/DDBJ whole genome shotgun (WGS) entry which is preliminary data.</text>
</comment>
<dbReference type="AlphaFoldDB" id="A0AAN8MPB9"/>
<proteinExistence type="predicted"/>
<dbReference type="EMBL" id="JAVHNR010000008">
    <property type="protein sequence ID" value="KAK6335045.1"/>
    <property type="molecule type" value="Genomic_DNA"/>
</dbReference>
<keyword evidence="3" id="KW-1185">Reference proteome</keyword>
<feature type="compositionally biased region" description="Basic and acidic residues" evidence="1">
    <location>
        <begin position="84"/>
        <end position="94"/>
    </location>
</feature>
<protein>
    <submittedName>
        <fullName evidence="2">Uncharacterized protein</fullName>
    </submittedName>
</protein>
<name>A0AAN8MPB9_9PEZI</name>
<feature type="compositionally biased region" description="Polar residues" evidence="1">
    <location>
        <begin position="67"/>
        <end position="83"/>
    </location>
</feature>
<evidence type="ECO:0000256" key="1">
    <source>
        <dbReference type="SAM" id="MobiDB-lite"/>
    </source>
</evidence>
<sequence length="135" mass="14772">MLDFWAGKTNSTQIRPSTLFDMTLLPPDAMYYLSKSSRNFIQRVSTMLAARSSSYLSREAALRIQARQFSSRRPPASQTPKNGNESKLDPDKIKGPGGLTLTQIGKLVQNSAARDRAHEAASKTSGATGNQTPKK</sequence>
<evidence type="ECO:0000313" key="3">
    <source>
        <dbReference type="Proteomes" id="UP001313282"/>
    </source>
</evidence>
<feature type="region of interest" description="Disordered" evidence="1">
    <location>
        <begin position="66"/>
        <end position="135"/>
    </location>
</feature>
<accession>A0AAN8MPB9</accession>
<reference evidence="2 3" key="1">
    <citation type="submission" date="2019-10" db="EMBL/GenBank/DDBJ databases">
        <authorList>
            <person name="Palmer J.M."/>
        </authorList>
    </citation>
    <scope>NUCLEOTIDE SEQUENCE [LARGE SCALE GENOMIC DNA]</scope>
    <source>
        <strain evidence="2 3">TWF718</strain>
    </source>
</reference>